<organism evidence="1 2">
    <name type="scientific">Araneus ventricosus</name>
    <name type="common">Orbweaver spider</name>
    <name type="synonym">Epeira ventricosa</name>
    <dbReference type="NCBI Taxonomy" id="182803"/>
    <lineage>
        <taxon>Eukaryota</taxon>
        <taxon>Metazoa</taxon>
        <taxon>Ecdysozoa</taxon>
        <taxon>Arthropoda</taxon>
        <taxon>Chelicerata</taxon>
        <taxon>Arachnida</taxon>
        <taxon>Araneae</taxon>
        <taxon>Araneomorphae</taxon>
        <taxon>Entelegynae</taxon>
        <taxon>Araneoidea</taxon>
        <taxon>Araneidae</taxon>
        <taxon>Araneus</taxon>
    </lineage>
</organism>
<evidence type="ECO:0000313" key="1">
    <source>
        <dbReference type="EMBL" id="GBO33996.1"/>
    </source>
</evidence>
<dbReference type="EMBL" id="BGPR01057734">
    <property type="protein sequence ID" value="GBO33996.1"/>
    <property type="molecule type" value="Genomic_DNA"/>
</dbReference>
<accession>A0A4Y2WBU5</accession>
<proteinExistence type="predicted"/>
<sequence>KWSSFHVSDNVSIDGITSKPIIRN</sequence>
<protein>
    <submittedName>
        <fullName evidence="1">Uncharacterized protein</fullName>
    </submittedName>
</protein>
<gene>
    <name evidence="1" type="ORF">AVEN_200022_1</name>
</gene>
<comment type="caution">
    <text evidence="1">The sequence shown here is derived from an EMBL/GenBank/DDBJ whole genome shotgun (WGS) entry which is preliminary data.</text>
</comment>
<feature type="non-terminal residue" evidence="1">
    <location>
        <position position="1"/>
    </location>
</feature>
<reference evidence="1 2" key="1">
    <citation type="journal article" date="2019" name="Sci. Rep.">
        <title>Orb-weaving spider Araneus ventricosus genome elucidates the spidroin gene catalogue.</title>
        <authorList>
            <person name="Kono N."/>
            <person name="Nakamura H."/>
            <person name="Ohtoshi R."/>
            <person name="Moran D.A.P."/>
            <person name="Shinohara A."/>
            <person name="Yoshida Y."/>
            <person name="Fujiwara M."/>
            <person name="Mori M."/>
            <person name="Tomita M."/>
            <person name="Arakawa K."/>
        </authorList>
    </citation>
    <scope>NUCLEOTIDE SEQUENCE [LARGE SCALE GENOMIC DNA]</scope>
</reference>
<evidence type="ECO:0000313" key="2">
    <source>
        <dbReference type="Proteomes" id="UP000499080"/>
    </source>
</evidence>
<dbReference type="AlphaFoldDB" id="A0A4Y2WBU5"/>
<name>A0A4Y2WBU5_ARAVE</name>
<keyword evidence="2" id="KW-1185">Reference proteome</keyword>
<dbReference type="Proteomes" id="UP000499080">
    <property type="component" value="Unassembled WGS sequence"/>
</dbReference>